<evidence type="ECO:0000313" key="10">
    <source>
        <dbReference type="Proteomes" id="UP000007485"/>
    </source>
</evidence>
<keyword evidence="10" id="KW-1185">Reference proteome</keyword>
<keyword evidence="3" id="KW-1003">Cell membrane</keyword>
<dbReference type="Gene3D" id="1.20.1640.10">
    <property type="entry name" value="Multidrug efflux transporter AcrB transmembrane domain"/>
    <property type="match status" value="2"/>
</dbReference>
<feature type="transmembrane region" description="Helical" evidence="7">
    <location>
        <begin position="612"/>
        <end position="634"/>
    </location>
</feature>
<dbReference type="AlphaFoldDB" id="F0QYS1"/>
<evidence type="ECO:0000256" key="1">
    <source>
        <dbReference type="ARBA" id="ARBA00004651"/>
    </source>
</evidence>
<dbReference type="Proteomes" id="UP000007485">
    <property type="component" value="Chromosome"/>
</dbReference>
<dbReference type="SUPFAM" id="SSF82866">
    <property type="entry name" value="Multidrug efflux transporter AcrB transmembrane domain"/>
    <property type="match status" value="2"/>
</dbReference>
<dbReference type="PROSITE" id="PS50156">
    <property type="entry name" value="SSD"/>
    <property type="match status" value="1"/>
</dbReference>
<dbReference type="Pfam" id="PF03176">
    <property type="entry name" value="MMPL"/>
    <property type="match status" value="2"/>
</dbReference>
<dbReference type="InterPro" id="IPR000731">
    <property type="entry name" value="SSD"/>
</dbReference>
<evidence type="ECO:0000256" key="3">
    <source>
        <dbReference type="ARBA" id="ARBA00022475"/>
    </source>
</evidence>
<keyword evidence="4 7" id="KW-0812">Transmembrane</keyword>
<evidence type="ECO:0000313" key="9">
    <source>
        <dbReference type="EMBL" id="ADY01504.1"/>
    </source>
</evidence>
<evidence type="ECO:0000259" key="8">
    <source>
        <dbReference type="PROSITE" id="PS50156"/>
    </source>
</evidence>
<evidence type="ECO:0000256" key="6">
    <source>
        <dbReference type="ARBA" id="ARBA00023136"/>
    </source>
</evidence>
<feature type="transmembrane region" description="Helical" evidence="7">
    <location>
        <begin position="551"/>
        <end position="570"/>
    </location>
</feature>
<dbReference type="GO" id="GO:0005886">
    <property type="term" value="C:plasma membrane"/>
    <property type="evidence" value="ECO:0007669"/>
    <property type="project" value="UniProtKB-SubCell"/>
</dbReference>
<feature type="transmembrane region" description="Helical" evidence="7">
    <location>
        <begin position="817"/>
        <end position="839"/>
    </location>
</feature>
<dbReference type="GeneID" id="10288951"/>
<evidence type="ECO:0000256" key="7">
    <source>
        <dbReference type="SAM" id="Phobius"/>
    </source>
</evidence>
<feature type="domain" description="SSD" evidence="8">
    <location>
        <begin position="790"/>
        <end position="919"/>
    </location>
</feature>
<proteinExistence type="inferred from homology"/>
<evidence type="ECO:0000256" key="5">
    <source>
        <dbReference type="ARBA" id="ARBA00022989"/>
    </source>
</evidence>
<dbReference type="eggNOG" id="arCOG02175">
    <property type="taxonomic scope" value="Archaea"/>
</dbReference>
<feature type="transmembrane region" description="Helical" evidence="7">
    <location>
        <begin position="787"/>
        <end position="811"/>
    </location>
</feature>
<dbReference type="EMBL" id="CP002529">
    <property type="protein sequence ID" value="ADY01504.1"/>
    <property type="molecule type" value="Genomic_DNA"/>
</dbReference>
<comment type="similarity">
    <text evidence="2">Belongs to the resistance-nodulation-cell division (RND) (TC 2.A.6) family. MmpL subfamily.</text>
</comment>
<dbReference type="HOGENOM" id="CLU_313455_0_0_2"/>
<comment type="subcellular location">
    <subcellularLocation>
        <location evidence="1">Cell membrane</location>
        <topology evidence="1">Multi-pass membrane protein</topology>
    </subcellularLocation>
</comment>
<feature type="transmembrane region" description="Helical" evidence="7">
    <location>
        <begin position="6"/>
        <end position="25"/>
    </location>
</feature>
<dbReference type="OrthoDB" id="42357at2157"/>
<sequence length="938" mass="105707">MISRKALSIAVIVVWLMVMIYLTYYSINVFNVLTYDETQLMPSNIEPVTVSNLVNKYIGASNETTLVVVVKLSSNGTVSIRNRLNYVNRVIREVDAPNISVTSLLTAYNDVYMIYNETISNATNEIISNETKDIWELYWSLNNKCSLIIHLNREYYSTVYDISNEMGGKLNATINYAQLLYYEIENYYLRNYPNTSLNTLFELTTREYELKYGYYGKYINELANETLSQLISVIGDDPSPYVLITRNITGILLTNYERIIQEEYPGININNVTGYVYNQLINDGINESTLKIAILIGPSTNLNLLRFLLIQEYLNDTSPILMPYIYQLACNNNTSIVYSIINELRYSIMNALMQEYPPPSILNLPNNLTQRFLNGTYTVVFIILPGNYEDEVYDLLTHKNWIYPVSTGVILYELEKMVTSDVNIIDKSTAILVFATMTTMLGTLIGPVISLTILGLTYLASLGLLHNWAIQFKLYYLTVYMIAPIIFGIGVDYSMLMLSRYLEERIKGYSKDGALSIVLSRVRPTVLTSASVVGLGLGSFAISRYGYIQDIGIGFIIAVALTIMATAIILPEIMRLLGDSVLWPMGLRAKSIELRTAFLSRMAKLAVNKPKTILSIFLVVTILALTYLLLNINITTDPVQVMPNTPAKTGLSILINYFRNYDYSTAYLVVYGNKTAALALLNETRNQSYVINAALSYNGSNLYIITATVNQQSLSDKLIPIYISLKSIANEVSREYGVKVLVGGSPSYKYYFVLGFEREYYGFILYIMIIINVVILTIYMRSVMIPLRLVATVLMSITWSLALTIFVFQGLMGIKTYWLLPVILISLLLSVGTDYDLFIISRFREEVINGYNDKDAIVRAVEFTGPVVTGAALVLAMAFASLALSSIYILKQVALAVASSVIIDSFVVRPLLVPAIIVLLGRWNWWPFIRKNQSTIPL</sequence>
<accession>F0QYS1</accession>
<keyword evidence="6 7" id="KW-0472">Membrane</keyword>
<protein>
    <submittedName>
        <fullName evidence="9">Acriflavin resistance family protein drug exporter</fullName>
    </submittedName>
</protein>
<feature type="transmembrane region" description="Helical" evidence="7">
    <location>
        <begin position="860"/>
        <end position="889"/>
    </location>
</feature>
<dbReference type="STRING" id="985053.VMUT_1299"/>
<feature type="transmembrane region" description="Helical" evidence="7">
    <location>
        <begin position="474"/>
        <end position="498"/>
    </location>
</feature>
<organism evidence="9 10">
    <name type="scientific">Vulcanisaeta moutnovskia (strain 768-28)</name>
    <dbReference type="NCBI Taxonomy" id="985053"/>
    <lineage>
        <taxon>Archaea</taxon>
        <taxon>Thermoproteota</taxon>
        <taxon>Thermoprotei</taxon>
        <taxon>Thermoproteales</taxon>
        <taxon>Thermoproteaceae</taxon>
        <taxon>Vulcanisaeta</taxon>
    </lineage>
</organism>
<evidence type="ECO:0000256" key="4">
    <source>
        <dbReference type="ARBA" id="ARBA00022692"/>
    </source>
</evidence>
<feature type="transmembrane region" description="Helical" evidence="7">
    <location>
        <begin position="895"/>
        <end position="921"/>
    </location>
</feature>
<keyword evidence="5 7" id="KW-1133">Transmembrane helix</keyword>
<dbReference type="PANTHER" id="PTHR33406:SF6">
    <property type="entry name" value="MEMBRANE PROTEIN YDGH-RELATED"/>
    <property type="match status" value="1"/>
</dbReference>
<feature type="transmembrane region" description="Helical" evidence="7">
    <location>
        <begin position="526"/>
        <end position="545"/>
    </location>
</feature>
<reference evidence="9 10" key="1">
    <citation type="journal article" date="2011" name="J. Bacteriol.">
        <title>Complete genome sequence of 'Vulcanisaeta moutnovskia' strain 768-28, a novel member of the hyperthermophilic crenarchaeal genus vulcanisaeta.</title>
        <authorList>
            <person name="Gumerov V.M."/>
            <person name="Mardanov A.V."/>
            <person name="Beletsky A.V."/>
            <person name="Prokofeva M.I."/>
            <person name="Bonch-Osmolovskaya E.A."/>
            <person name="Ravin N.V."/>
            <person name="Skryabin K.G."/>
        </authorList>
    </citation>
    <scope>NUCLEOTIDE SEQUENCE [LARGE SCALE GENOMIC DNA]</scope>
    <source>
        <strain evidence="9 10">768-28</strain>
    </source>
</reference>
<feature type="transmembrane region" description="Helical" evidence="7">
    <location>
        <begin position="430"/>
        <end position="454"/>
    </location>
</feature>
<dbReference type="KEGG" id="vmo:VMUT_1299"/>
<name>F0QYS1_VULM7</name>
<evidence type="ECO:0000256" key="2">
    <source>
        <dbReference type="ARBA" id="ARBA00010157"/>
    </source>
</evidence>
<dbReference type="InterPro" id="IPR050545">
    <property type="entry name" value="Mycobact_MmpL"/>
</dbReference>
<feature type="transmembrane region" description="Helical" evidence="7">
    <location>
        <begin position="760"/>
        <end position="780"/>
    </location>
</feature>
<gene>
    <name evidence="9" type="ordered locus">VMUT_1299</name>
</gene>
<dbReference type="InterPro" id="IPR004869">
    <property type="entry name" value="MMPL_dom"/>
</dbReference>
<dbReference type="RefSeq" id="WP_013604666.1">
    <property type="nucleotide sequence ID" value="NC_015151.1"/>
</dbReference>
<dbReference type="PANTHER" id="PTHR33406">
    <property type="entry name" value="MEMBRANE PROTEIN MJ1562-RELATED"/>
    <property type="match status" value="1"/>
</dbReference>